<keyword evidence="3" id="KW-1185">Reference proteome</keyword>
<dbReference type="Pfam" id="PF13276">
    <property type="entry name" value="HTH_21"/>
    <property type="match status" value="1"/>
</dbReference>
<dbReference type="EMBL" id="CP068053">
    <property type="protein sequence ID" value="QQT02531.1"/>
    <property type="molecule type" value="Genomic_DNA"/>
</dbReference>
<name>A0A974S2F5_PERPY</name>
<dbReference type="PANTHER" id="PTHR46889:SF4">
    <property type="entry name" value="TRANSPOSASE INSO FOR INSERTION SEQUENCE ELEMENT IS911B-RELATED"/>
    <property type="match status" value="1"/>
</dbReference>
<proteinExistence type="predicted"/>
<sequence>MRKAIKKSTSSAIIRTQRRIPSEGCTSGRRYSGILLSLSCKKNETKKSSSRIGRNDTLHFDEHNGNYGYRRIHIALKNLGLLVNHKKVQRIMRKLGLKGDKFIRISRRFSSYKGTIGKLAKNRIHRRFKTPNPYQKLTTDITEFKCADGGKLYLSPIMDMYKW</sequence>
<protein>
    <submittedName>
        <fullName evidence="2">Transposase</fullName>
    </submittedName>
</protein>
<dbReference type="RefSeq" id="WP_081704793.1">
    <property type="nucleotide sequence ID" value="NZ_CP068053.1"/>
</dbReference>
<dbReference type="Proteomes" id="UP000595254">
    <property type="component" value="Chromosome"/>
</dbReference>
<dbReference type="InterPro" id="IPR050900">
    <property type="entry name" value="Transposase_IS3/IS150/IS904"/>
</dbReference>
<accession>A0A974S2F5</accession>
<dbReference type="KEGG" id="ppsr:I6J18_04505"/>
<dbReference type="InterPro" id="IPR025948">
    <property type="entry name" value="HTH-like_dom"/>
</dbReference>
<gene>
    <name evidence="2" type="ORF">I6J18_04505</name>
</gene>
<evidence type="ECO:0000313" key="2">
    <source>
        <dbReference type="EMBL" id="QQT02531.1"/>
    </source>
</evidence>
<feature type="domain" description="HTH-like" evidence="1">
    <location>
        <begin position="60"/>
        <end position="99"/>
    </location>
</feature>
<organism evidence="2 3">
    <name type="scientific">Peribacillus psychrosaccharolyticus</name>
    <name type="common">Bacillus psychrosaccharolyticus</name>
    <dbReference type="NCBI Taxonomy" id="1407"/>
    <lineage>
        <taxon>Bacteria</taxon>
        <taxon>Bacillati</taxon>
        <taxon>Bacillota</taxon>
        <taxon>Bacilli</taxon>
        <taxon>Bacillales</taxon>
        <taxon>Bacillaceae</taxon>
        <taxon>Peribacillus</taxon>
    </lineage>
</organism>
<reference evidence="2 3" key="1">
    <citation type="submission" date="2021-01" db="EMBL/GenBank/DDBJ databases">
        <title>FDA dAtabase for Regulatory Grade micrObial Sequences (FDA-ARGOS): Supporting development and validation of Infectious Disease Dx tests.</title>
        <authorList>
            <person name="Nelson B."/>
            <person name="Plummer A."/>
            <person name="Tallon L."/>
            <person name="Sadzewicz L."/>
            <person name="Zhao X."/>
            <person name="Boylan J."/>
            <person name="Ott S."/>
            <person name="Bowen H."/>
            <person name="Vavikolanu K."/>
            <person name="Mehta A."/>
            <person name="Aluvathingal J."/>
            <person name="Nadendla S."/>
            <person name="Myers T."/>
            <person name="Yan Y."/>
            <person name="Sichtig H."/>
        </authorList>
    </citation>
    <scope>NUCLEOTIDE SEQUENCE [LARGE SCALE GENOMIC DNA]</scope>
    <source>
        <strain evidence="2 3">FDAARGOS_1161</strain>
    </source>
</reference>
<evidence type="ECO:0000259" key="1">
    <source>
        <dbReference type="Pfam" id="PF13276"/>
    </source>
</evidence>
<evidence type="ECO:0000313" key="3">
    <source>
        <dbReference type="Proteomes" id="UP000595254"/>
    </source>
</evidence>
<dbReference type="AlphaFoldDB" id="A0A974S2F5"/>
<dbReference type="PANTHER" id="PTHR46889">
    <property type="entry name" value="TRANSPOSASE INSF FOR INSERTION SEQUENCE IS3B-RELATED"/>
    <property type="match status" value="1"/>
</dbReference>